<evidence type="ECO:0000256" key="2">
    <source>
        <dbReference type="ARBA" id="ARBA00009261"/>
    </source>
</evidence>
<feature type="transmembrane region" description="Helical" evidence="8">
    <location>
        <begin position="176"/>
        <end position="198"/>
    </location>
</feature>
<dbReference type="Gene3D" id="1.20.1740.10">
    <property type="entry name" value="Amino acid/polyamine transporter I"/>
    <property type="match status" value="1"/>
</dbReference>
<evidence type="ECO:0000256" key="3">
    <source>
        <dbReference type="ARBA" id="ARBA00022448"/>
    </source>
</evidence>
<evidence type="ECO:0000256" key="4">
    <source>
        <dbReference type="ARBA" id="ARBA00022475"/>
    </source>
</evidence>
<keyword evidence="5 8" id="KW-0812">Transmembrane</keyword>
<dbReference type="PRINTS" id="PR00175">
    <property type="entry name" value="NAALASMPORT"/>
</dbReference>
<feature type="transmembrane region" description="Helical" evidence="8">
    <location>
        <begin position="94"/>
        <end position="115"/>
    </location>
</feature>
<evidence type="ECO:0000256" key="1">
    <source>
        <dbReference type="ARBA" id="ARBA00004651"/>
    </source>
</evidence>
<keyword evidence="7 8" id="KW-0472">Membrane</keyword>
<dbReference type="PANTHER" id="PTHR30330">
    <property type="entry name" value="AGSS FAMILY TRANSPORTER, SODIUM-ALANINE"/>
    <property type="match status" value="1"/>
</dbReference>
<evidence type="ECO:0000313" key="9">
    <source>
        <dbReference type="EMBL" id="GAA0745957.1"/>
    </source>
</evidence>
<keyword evidence="10" id="KW-1185">Reference proteome</keyword>
<comment type="caution">
    <text evidence="9">The sequence shown here is derived from an EMBL/GenBank/DDBJ whole genome shotgun (WGS) entry which is preliminary data.</text>
</comment>
<organism evidence="9 10">
    <name type="scientific">Clostridium oceanicum</name>
    <dbReference type="NCBI Taxonomy" id="1543"/>
    <lineage>
        <taxon>Bacteria</taxon>
        <taxon>Bacillati</taxon>
        <taxon>Bacillota</taxon>
        <taxon>Clostridia</taxon>
        <taxon>Eubacteriales</taxon>
        <taxon>Clostridiaceae</taxon>
        <taxon>Clostridium</taxon>
    </lineage>
</organism>
<dbReference type="EMBL" id="BAAACG010000019">
    <property type="protein sequence ID" value="GAA0745957.1"/>
    <property type="molecule type" value="Genomic_DNA"/>
</dbReference>
<dbReference type="InterPro" id="IPR001463">
    <property type="entry name" value="Na/Ala_symport"/>
</dbReference>
<dbReference type="PANTHER" id="PTHR30330:SF14">
    <property type="entry name" value="SODIUM_AMINO ACID (ALANINE) SYMPORTER"/>
    <property type="match status" value="1"/>
</dbReference>
<dbReference type="Proteomes" id="UP001501510">
    <property type="component" value="Unassembled WGS sequence"/>
</dbReference>
<dbReference type="NCBIfam" id="TIGR00835">
    <property type="entry name" value="agcS"/>
    <property type="match status" value="1"/>
</dbReference>
<feature type="transmembrane region" description="Helical" evidence="8">
    <location>
        <begin position="388"/>
        <end position="406"/>
    </location>
</feature>
<name>A0ABN1JTB4_9CLOT</name>
<evidence type="ECO:0000256" key="7">
    <source>
        <dbReference type="ARBA" id="ARBA00023136"/>
    </source>
</evidence>
<keyword evidence="8" id="KW-0769">Symport</keyword>
<evidence type="ECO:0000256" key="6">
    <source>
        <dbReference type="ARBA" id="ARBA00022989"/>
    </source>
</evidence>
<feature type="transmembrane region" description="Helical" evidence="8">
    <location>
        <begin position="60"/>
        <end position="88"/>
    </location>
</feature>
<evidence type="ECO:0000256" key="5">
    <source>
        <dbReference type="ARBA" id="ARBA00022692"/>
    </source>
</evidence>
<keyword evidence="3 8" id="KW-0813">Transport</keyword>
<accession>A0ABN1JTB4</accession>
<comment type="similarity">
    <text evidence="2 8">Belongs to the alanine or glycine:cation symporter (AGCS) (TC 2.A.25) family.</text>
</comment>
<feature type="transmembrane region" description="Helical" evidence="8">
    <location>
        <begin position="210"/>
        <end position="227"/>
    </location>
</feature>
<reference evidence="9 10" key="1">
    <citation type="journal article" date="2019" name="Int. J. Syst. Evol. Microbiol.">
        <title>The Global Catalogue of Microorganisms (GCM) 10K type strain sequencing project: providing services to taxonomists for standard genome sequencing and annotation.</title>
        <authorList>
            <consortium name="The Broad Institute Genomics Platform"/>
            <consortium name="The Broad Institute Genome Sequencing Center for Infectious Disease"/>
            <person name="Wu L."/>
            <person name="Ma J."/>
        </authorList>
    </citation>
    <scope>NUCLEOTIDE SEQUENCE [LARGE SCALE GENOMIC DNA]</scope>
    <source>
        <strain evidence="9 10">JCM 1407</strain>
    </source>
</reference>
<protein>
    <submittedName>
        <fullName evidence="9">Sodium:alanine symporter family protein</fullName>
    </submittedName>
</protein>
<comment type="subcellular location">
    <subcellularLocation>
        <location evidence="1 8">Cell membrane</location>
        <topology evidence="1 8">Multi-pass membrane protein</topology>
    </subcellularLocation>
</comment>
<proteinExistence type="inferred from homology"/>
<feature type="transmembrane region" description="Helical" evidence="8">
    <location>
        <begin position="345"/>
        <end position="368"/>
    </location>
</feature>
<dbReference type="Pfam" id="PF01235">
    <property type="entry name" value="Na_Ala_symp"/>
    <property type="match status" value="1"/>
</dbReference>
<evidence type="ECO:0000256" key="8">
    <source>
        <dbReference type="RuleBase" id="RU363064"/>
    </source>
</evidence>
<gene>
    <name evidence="9" type="ORF">GCM10008906_32960</name>
</gene>
<keyword evidence="6 8" id="KW-1133">Transmembrane helix</keyword>
<evidence type="ECO:0000313" key="10">
    <source>
        <dbReference type="Proteomes" id="UP001501510"/>
    </source>
</evidence>
<sequence length="450" mass="48739">MNLLNLVEGINNILWSYLLIFLLCGAGIFLTIKLGFVQIKKFKLMFKQTFSRKTKKKDSGITSFQALATAVAAQVGTGNLAGAATAIVAGGPGAIFWMWISAFFGMGTIFSEAVLAQKFRVEKKNGEILGGPAYYIERGFGSRKLGVFFALALICSSWLTGNMVQTNSVAISISKSYHISGFAIGIIISLLTGLVIVGGVKRIASVTEKIVPIMALFFIIGSLVIVISNYQNIIPAFKMIFKGAFNPRAATGGVIGVTIKEAMRYGISRGLFSNEAGMGSTPHAHAVANVDHPVQQGLVAMLGVFIDTFIVLTCTALVILTTGALDGKITGIELTQKAFVNGFGGFGSTFISISLFFFAFSTIIGWYFFGELNVKFIFGDKGVNFYKILFLIFLVIGSVIDVPLVWQLADTFNGIMVIPNIIAILGLYKLVKRELRDYNENFLEDDKKVS</sequence>
<feature type="transmembrane region" description="Helical" evidence="8">
    <location>
        <begin position="298"/>
        <end position="325"/>
    </location>
</feature>
<keyword evidence="4 8" id="KW-1003">Cell membrane</keyword>
<feature type="transmembrane region" description="Helical" evidence="8">
    <location>
        <begin position="14"/>
        <end position="39"/>
    </location>
</feature>
<dbReference type="PROSITE" id="PS00873">
    <property type="entry name" value="NA_ALANINE_SYMP"/>
    <property type="match status" value="1"/>
</dbReference>
<feature type="transmembrane region" description="Helical" evidence="8">
    <location>
        <begin position="412"/>
        <end position="431"/>
    </location>
</feature>
<dbReference type="RefSeq" id="WP_343763401.1">
    <property type="nucleotide sequence ID" value="NZ_BAAACG010000019.1"/>
</dbReference>